<reference evidence="2 3" key="1">
    <citation type="submission" date="2018-11" db="EMBL/GenBank/DDBJ databases">
        <authorList>
            <consortium name="Pathogen Informatics"/>
        </authorList>
    </citation>
    <scope>NUCLEOTIDE SEQUENCE [LARGE SCALE GENOMIC DNA]</scope>
</reference>
<keyword evidence="1" id="KW-0472">Membrane</keyword>
<proteinExistence type="predicted"/>
<dbReference type="AlphaFoldDB" id="A0A183GB31"/>
<organism evidence="3 4">
    <name type="scientific">Heligmosomoides polygyrus</name>
    <name type="common">Parasitic roundworm</name>
    <dbReference type="NCBI Taxonomy" id="6339"/>
    <lineage>
        <taxon>Eukaryota</taxon>
        <taxon>Metazoa</taxon>
        <taxon>Ecdysozoa</taxon>
        <taxon>Nematoda</taxon>
        <taxon>Chromadorea</taxon>
        <taxon>Rhabditida</taxon>
        <taxon>Rhabditina</taxon>
        <taxon>Rhabditomorpha</taxon>
        <taxon>Strongyloidea</taxon>
        <taxon>Heligmosomidae</taxon>
        <taxon>Heligmosomoides</taxon>
    </lineage>
</organism>
<keyword evidence="1" id="KW-0812">Transmembrane</keyword>
<dbReference type="OrthoDB" id="5872597at2759"/>
<dbReference type="WBParaSite" id="HPBE_0001927701-mRNA-1">
    <property type="protein sequence ID" value="HPBE_0001927701-mRNA-1"/>
    <property type="gene ID" value="HPBE_0001927701"/>
</dbReference>
<accession>A0A3P8EYU0</accession>
<gene>
    <name evidence="2" type="ORF">HPBE_LOCUS19276</name>
</gene>
<evidence type="ECO:0000256" key="1">
    <source>
        <dbReference type="SAM" id="Phobius"/>
    </source>
</evidence>
<dbReference type="Proteomes" id="UP000050761">
    <property type="component" value="Unassembled WGS sequence"/>
</dbReference>
<protein>
    <submittedName>
        <fullName evidence="4">G_PROTEIN_RECEP_F1_2 domain-containing protein</fullName>
    </submittedName>
</protein>
<evidence type="ECO:0000313" key="2">
    <source>
        <dbReference type="EMBL" id="VDP14613.1"/>
    </source>
</evidence>
<name>A0A183GB31_HELPZ</name>
<sequence length="107" mass="11717">MFIFSMISFVFSSCICLQQLIANTVLLAGHMELAAVLVDLYFPLTSVAILIDPYSIIILSPGLRKEAAALVRRARGSDAVDVIGASQKSLEGAKKQNDRRQALYNEE</sequence>
<dbReference type="EMBL" id="UZAH01031253">
    <property type="protein sequence ID" value="VDP14613.1"/>
    <property type="molecule type" value="Genomic_DNA"/>
</dbReference>
<accession>A0A183GB31</accession>
<evidence type="ECO:0000313" key="3">
    <source>
        <dbReference type="Proteomes" id="UP000050761"/>
    </source>
</evidence>
<reference evidence="4" key="2">
    <citation type="submission" date="2019-09" db="UniProtKB">
        <authorList>
            <consortium name="WormBaseParasite"/>
        </authorList>
    </citation>
    <scope>IDENTIFICATION</scope>
</reference>
<feature type="transmembrane region" description="Helical" evidence="1">
    <location>
        <begin position="41"/>
        <end position="63"/>
    </location>
</feature>
<keyword evidence="3" id="KW-1185">Reference proteome</keyword>
<keyword evidence="1" id="KW-1133">Transmembrane helix</keyword>
<evidence type="ECO:0000313" key="4">
    <source>
        <dbReference type="WBParaSite" id="HPBE_0001927701-mRNA-1"/>
    </source>
</evidence>